<dbReference type="Pfam" id="PF02152">
    <property type="entry name" value="FolB"/>
    <property type="match status" value="1"/>
</dbReference>
<evidence type="ECO:0000256" key="4">
    <source>
        <dbReference type="ARBA" id="ARBA00013043"/>
    </source>
</evidence>
<organism evidence="9 10">
    <name type="scientific">Pseudoroseicyclus aestuarii</name>
    <dbReference type="NCBI Taxonomy" id="1795041"/>
    <lineage>
        <taxon>Bacteria</taxon>
        <taxon>Pseudomonadati</taxon>
        <taxon>Pseudomonadota</taxon>
        <taxon>Alphaproteobacteria</taxon>
        <taxon>Rhodobacterales</taxon>
        <taxon>Paracoccaceae</taxon>
        <taxon>Pseudoroseicyclus</taxon>
    </lineage>
</organism>
<reference evidence="9 10" key="1">
    <citation type="submission" date="2018-06" db="EMBL/GenBank/DDBJ databases">
        <title>Genomic Encyclopedia of Type Strains, Phase III (KMG-III): the genomes of soil and plant-associated and newly described type strains.</title>
        <authorList>
            <person name="Whitman W."/>
        </authorList>
    </citation>
    <scope>NUCLEOTIDE SEQUENCE [LARGE SCALE GENOMIC DNA]</scope>
    <source>
        <strain evidence="9 10">CECT 9025</strain>
    </source>
</reference>
<comment type="pathway">
    <text evidence="2">Cofactor biosynthesis; tetrahydrofolate biosynthesis; 2-amino-4-hydroxy-6-hydroxymethyl-7,8-dihydropteridine diphosphate from 7,8-dihydroneopterin triphosphate: step 3/4.</text>
</comment>
<protein>
    <recommendedName>
        <fullName evidence="4">dihydroneopterin aldolase</fullName>
        <ecNumber evidence="4">4.1.2.25</ecNumber>
    </recommendedName>
    <alternativeName>
        <fullName evidence="7">7,8-dihydroneopterin aldolase</fullName>
    </alternativeName>
</protein>
<evidence type="ECO:0000256" key="1">
    <source>
        <dbReference type="ARBA" id="ARBA00001353"/>
    </source>
</evidence>
<evidence type="ECO:0000259" key="8">
    <source>
        <dbReference type="SMART" id="SM00905"/>
    </source>
</evidence>
<keyword evidence="5" id="KW-0289">Folate biosynthesis</keyword>
<dbReference type="RefSeq" id="WP_110812768.1">
    <property type="nucleotide sequence ID" value="NZ_QJTE01000001.1"/>
</dbReference>
<dbReference type="InterPro" id="IPR006157">
    <property type="entry name" value="FolB_dom"/>
</dbReference>
<proteinExistence type="inferred from homology"/>
<name>A0A318SV00_9RHOB</name>
<dbReference type="InterPro" id="IPR006156">
    <property type="entry name" value="Dihydroneopterin_aldolase"/>
</dbReference>
<dbReference type="AlphaFoldDB" id="A0A318SV00"/>
<evidence type="ECO:0000256" key="7">
    <source>
        <dbReference type="ARBA" id="ARBA00032903"/>
    </source>
</evidence>
<comment type="similarity">
    <text evidence="3">Belongs to the DHNA family.</text>
</comment>
<evidence type="ECO:0000256" key="6">
    <source>
        <dbReference type="ARBA" id="ARBA00023239"/>
    </source>
</evidence>
<accession>A0A318SV00</accession>
<sequence length="272" mass="28491">MTDHPDRLTLRDHIVEADIGAFEEERGRLQRLRFEVEVALAASQGAGDDVDGILSYDVLTGAIAAALAAERRALLEVLAEDIAARILSAPQAARVFVRVEKLDRASGALGVAITRSGGASAPARAAEEPGGRLVLLSQAAAEAADLPQAGAAVLLAEARRAPRAQDPEAQRRIDLLALDQAAWLLAARLGGMAVAATRTELEHGLRQGGPVVWAPSRLVLSQPEAPQRVEAPRLAAWLAEAMGLQEILALGCAPPETRLPVRSLPLDAAGAP</sequence>
<comment type="caution">
    <text evidence="9">The sequence shown here is derived from an EMBL/GenBank/DDBJ whole genome shotgun (WGS) entry which is preliminary data.</text>
</comment>
<dbReference type="InterPro" id="IPR043133">
    <property type="entry name" value="GTP-CH-I_C/QueF"/>
</dbReference>
<dbReference type="GO" id="GO:0046656">
    <property type="term" value="P:folic acid biosynthetic process"/>
    <property type="evidence" value="ECO:0007669"/>
    <property type="project" value="UniProtKB-KW"/>
</dbReference>
<dbReference type="Gene3D" id="3.30.1130.10">
    <property type="match status" value="1"/>
</dbReference>
<evidence type="ECO:0000313" key="9">
    <source>
        <dbReference type="EMBL" id="PYE85740.1"/>
    </source>
</evidence>
<keyword evidence="10" id="KW-1185">Reference proteome</keyword>
<dbReference type="SUPFAM" id="SSF55620">
    <property type="entry name" value="Tetrahydrobiopterin biosynthesis enzymes-like"/>
    <property type="match status" value="1"/>
</dbReference>
<evidence type="ECO:0000256" key="5">
    <source>
        <dbReference type="ARBA" id="ARBA00022909"/>
    </source>
</evidence>
<evidence type="ECO:0000256" key="3">
    <source>
        <dbReference type="ARBA" id="ARBA00005708"/>
    </source>
</evidence>
<dbReference type="EC" id="4.1.2.25" evidence="4"/>
<keyword evidence="6" id="KW-0456">Lyase</keyword>
<comment type="catalytic activity">
    <reaction evidence="1">
        <text>7,8-dihydroneopterin = 6-hydroxymethyl-7,8-dihydropterin + glycolaldehyde</text>
        <dbReference type="Rhea" id="RHEA:10540"/>
        <dbReference type="ChEBI" id="CHEBI:17001"/>
        <dbReference type="ChEBI" id="CHEBI:17071"/>
        <dbReference type="ChEBI" id="CHEBI:44841"/>
        <dbReference type="EC" id="4.1.2.25"/>
    </reaction>
</comment>
<dbReference type="OrthoDB" id="7678026at2"/>
<evidence type="ECO:0000313" key="10">
    <source>
        <dbReference type="Proteomes" id="UP000248311"/>
    </source>
</evidence>
<dbReference type="SMART" id="SM00905">
    <property type="entry name" value="FolB"/>
    <property type="match status" value="1"/>
</dbReference>
<dbReference type="PANTHER" id="PTHR42844">
    <property type="entry name" value="DIHYDRONEOPTERIN ALDOLASE 1-RELATED"/>
    <property type="match status" value="1"/>
</dbReference>
<dbReference type="GO" id="GO:0005737">
    <property type="term" value="C:cytoplasm"/>
    <property type="evidence" value="ECO:0007669"/>
    <property type="project" value="TreeGrafter"/>
</dbReference>
<dbReference type="GO" id="GO:0004150">
    <property type="term" value="F:dihydroneopterin aldolase activity"/>
    <property type="evidence" value="ECO:0007669"/>
    <property type="project" value="UniProtKB-EC"/>
</dbReference>
<dbReference type="Proteomes" id="UP000248311">
    <property type="component" value="Unassembled WGS sequence"/>
</dbReference>
<gene>
    <name evidence="9" type="ORF">DFP88_101412</name>
</gene>
<feature type="domain" description="Dihydroneopterin aldolase/epimerase" evidence="8">
    <location>
        <begin position="8"/>
        <end position="115"/>
    </location>
</feature>
<evidence type="ECO:0000256" key="2">
    <source>
        <dbReference type="ARBA" id="ARBA00005013"/>
    </source>
</evidence>
<dbReference type="PANTHER" id="PTHR42844:SF1">
    <property type="entry name" value="DIHYDRONEOPTERIN ALDOLASE 1-RELATED"/>
    <property type="match status" value="1"/>
</dbReference>
<dbReference type="EMBL" id="QJTE01000001">
    <property type="protein sequence ID" value="PYE85740.1"/>
    <property type="molecule type" value="Genomic_DNA"/>
</dbReference>